<comment type="caution">
    <text evidence="2">The sequence shown here is derived from an EMBL/GenBank/DDBJ whole genome shotgun (WGS) entry which is preliminary data.</text>
</comment>
<organism evidence="2 3">
    <name type="scientific">Aduncisulcus paluster</name>
    <dbReference type="NCBI Taxonomy" id="2918883"/>
    <lineage>
        <taxon>Eukaryota</taxon>
        <taxon>Metamonada</taxon>
        <taxon>Carpediemonas-like organisms</taxon>
        <taxon>Aduncisulcus</taxon>
    </lineage>
</organism>
<dbReference type="Proteomes" id="UP001057375">
    <property type="component" value="Unassembled WGS sequence"/>
</dbReference>
<accession>A0ABQ5K303</accession>
<protein>
    <submittedName>
        <fullName evidence="2">Uncharacterized protein</fullName>
    </submittedName>
</protein>
<sequence>MDFVKKYEIDFAPVIDCDKDFKYQEHLVEYLKGKQYYFKCKLNLNGVKKRVTIFPLKKSGTLGKDRKELALKTLMFKSHDDTIPLHIQSEIFNYHFIYNALSYYESQSPSKPPHIKRTDLLLKLYGYTAFNPQKHLGAKDLGSLKREFIGDMIVAFVYEDFDRFAFEQMVSDKLSLPSPSFFKWQDAKCHDRKRIHEMVRKNVPDISARHDFQSEKIPLSHWNHPYHDAFLSFESFKNPSEMLEREIGRLSLLYQMTNIIDTLVDMGISIGSLSRHSFAVEKNTVHLRGLRFAKVSWYQYIGRSYGNLPKNFTCVADLYNHMHSVTDTALPHIPPLLDYLLPSSLPLHNLGFVGQFESFSEEEIRASHVPISSHVDIIEPTGIHKGKFTQVLSFGQPKPSATSIDDSGGDQDHTQVSEPVLFEKATEVYSQVLENPERLITHTGPNIQLDGEFYFPVSFLPHQLLSYGPGEVYKRFVGGFNESFENPSSLCFFQSIEKYTSELKKKWCPKSESLSESNAQDSCSIDNDYSTGSNVEYLKKTSIECNSLTELPSLDGEDTDSDSDCISYDSSEEDSTGGGSSVTTHSSQKPKLYNCVFTKSRHHSMKSHFPAIVQRGMPEFIKFLPCWLIDASIDVEKTYYNEHGHSFDNNERALASDDRSIIGPQGSIKEGSKFQERFQSCIGLSSLFSPTLPPFHDSLPFVSSLSLGSTPSFPFSSPNTFSVWSLNSSPLSKQGIWYLLKKKKVDAKTTILGVEPHIRESVAKGILTCLNPKHWSFDHIGRCLSNYKEELESPFGHGIITPHKPKTSLPESEKYPKSEEIYDTLGKLLPFPVTPISLSPFNYLDTHGDIFGLAVLLSEIDTIWTKSNDVSHYPDINEIYPDSDHIHATDESPIMSKLHHFNREMQPSIMEEWIKSLPKNPSKFGANEKGKRDLSGKIFTKSLAPTGLTDDFGCVMIADSIPKDASGGLSERAFYSPSPILSALQVVVAKPRNYSQIEFNQAETLLQMHHLTPKYKERQDISGQNYPIFCPFPKNIQYFCQCVKQKKPSAEMEQAILSRQEKLSKTDKFFKSIVKIVPSMVQVSKELFTSSLPTRGIVKSRSSKRESMLGISLASCLRSGLGIIKWQLWENVARNLVDYRDGRSRKETINNMDFSILHELSNTVSQPLLSVILFKYLDLVFECDNVMVDKRSREDDSDELHTFATTPHSLESSWGACFGLFGCERCDGIKNMKETMFQMIEFLRQKGDMWKENEPYYNNLRSGKSPAEVFSLSPDKASVHDSPLKSFLPPKSLGKFGYHDSRPQCISNQYGSLLLSSSYRSESINPPEHPIETSIKTFHSKYSTAYVEDQVKELADKLYFCNENVVPEYSDKKVILPPTDMSKIVKNNKKWEYFSFKDSVDDSTAEGGGVDFSSALQFGTSAIISGIVGKDKYSKIYDHVVYQKRSLPAPSSYSDDGIGPITNYKHLFDKAYELSLYPSSLISLSSGPKIQYITINADKIKLSQEYFELILALSAFLPMNSLLMNRTFSKSNFPVQRKDLLLISDAILVSADILKKRKTGKEASMVFRLGLSGNDLGCKRSEDENQFLEFCFVLFSITSHRYDLFFQECKLSAFDLRCFAMLLHSLRYINIVRVNFSRNLFGEPSPFSGFSSSSSSSYQSCNYASPSELGRSMSIFLGKMKGERKLYDFRECGFPFQVIIESIFIALTRSVRKIAVPLCLFPSTSMVSSVDLSDAPSCYTFSDNRVSLLHFLDSTLQWDDGKFEKSPVKFCDALPTTHSYRNILDGKPGSFDHILIGCNELAHLGHIKHVDVDAYNRLHIPFLFALSEPYPADTTKKDFFKTPRHSGCSLSISGIRWTSDNHSREFEWKSIAVYLLRVRHLHKFSLSGKVSVRGLFTAFSKETTVSSQTDFVVKSSSNPDQNRFKMKKLCIDIDTTASRDEEAAIIADLCDFIKCNRFRSIKHLCLTISSPNMEWIERLPAALSSRKNLTVTLSSHDLSAHGHFLKQLEQSLKVKGKIDAKIDVSTNSSSAESSTSSEYSSSSLSLSTTEPFIPSELK</sequence>
<proteinExistence type="predicted"/>
<evidence type="ECO:0000256" key="1">
    <source>
        <dbReference type="SAM" id="MobiDB-lite"/>
    </source>
</evidence>
<evidence type="ECO:0000313" key="3">
    <source>
        <dbReference type="Proteomes" id="UP001057375"/>
    </source>
</evidence>
<name>A0ABQ5K303_9EUKA</name>
<gene>
    <name evidence="2" type="ORF">ADUPG1_012510</name>
</gene>
<reference evidence="2" key="1">
    <citation type="submission" date="2022-03" db="EMBL/GenBank/DDBJ databases">
        <title>Draft genome sequence of Aduncisulcus paluster, a free-living microaerophilic Fornicata.</title>
        <authorList>
            <person name="Yuyama I."/>
            <person name="Kume K."/>
            <person name="Tamura T."/>
            <person name="Inagaki Y."/>
            <person name="Hashimoto T."/>
        </authorList>
    </citation>
    <scope>NUCLEOTIDE SEQUENCE</scope>
    <source>
        <strain evidence="2">NY0171</strain>
    </source>
</reference>
<feature type="region of interest" description="Disordered" evidence="1">
    <location>
        <begin position="551"/>
        <end position="587"/>
    </location>
</feature>
<dbReference type="EMBL" id="BQXS01012482">
    <property type="protein sequence ID" value="GKT23717.1"/>
    <property type="molecule type" value="Genomic_DNA"/>
</dbReference>
<feature type="compositionally biased region" description="Low complexity" evidence="1">
    <location>
        <begin position="2025"/>
        <end position="2050"/>
    </location>
</feature>
<keyword evidence="3" id="KW-1185">Reference proteome</keyword>
<feature type="region of interest" description="Disordered" evidence="1">
    <location>
        <begin position="2024"/>
        <end position="2058"/>
    </location>
</feature>
<evidence type="ECO:0000313" key="2">
    <source>
        <dbReference type="EMBL" id="GKT23717.1"/>
    </source>
</evidence>